<feature type="domain" description="Amino acid permease/ SLC12A" evidence="9">
    <location>
        <begin position="62"/>
        <end position="516"/>
    </location>
</feature>
<feature type="transmembrane region" description="Helical" evidence="8">
    <location>
        <begin position="165"/>
        <end position="186"/>
    </location>
</feature>
<keyword evidence="3 8" id="KW-0812">Transmembrane</keyword>
<keyword evidence="2" id="KW-0813">Transport</keyword>
<evidence type="ECO:0000256" key="8">
    <source>
        <dbReference type="SAM" id="Phobius"/>
    </source>
</evidence>
<feature type="transmembrane region" description="Helical" evidence="8">
    <location>
        <begin position="418"/>
        <end position="439"/>
    </location>
</feature>
<feature type="compositionally biased region" description="Basic and acidic residues" evidence="7">
    <location>
        <begin position="10"/>
        <end position="20"/>
    </location>
</feature>
<sequence length="637" mass="68777">MAESPVSGSDAEKGIYHSDQKGPPAYDGEKGAPVFVDEPIGESDNIEFGETKELRRGLHQRHIQMIALAGTIGTGLFLSSGKAIARGGPLGAFLGYTFVGILVTGVVLSIAELSGAIIRHAEYFVDPALSFAQGWNTIYSQMVSLPAELVAAAVVVQFWSTINSAVWITIFGILLLISNLLFVRVYGELEFTFASLKIMLIIGLNIMALVITCGGGPDHHKYGFQYWRNPGPFVQYLGYGGSLGQFMGFYTTFNNAVYAYSGIENISIAAAETQAPRRNIPIAAKRIFWRVTIFYVLSIFMIGLIVPSSDPDLLRSTGTAATSPFVIAAKRAGIKVVPSIINAVVLTSAWSSGNSGLLNGSRTLYGMAREGHAPKFFLRVNRMGVPYIAVCSLVLFVCLGFMTLSDTANIVFGWLQDLVSVAALIGWMIICIVYLRFYYGMKKQGIDRSELPWAAPFQPYAAWTSLIAFGILLLTGGYTVFIHKHWDTETFVSSYVNIPIIIILYFGYKFIKKTKLVSLSEMPIRHFIDIANANPEPPAKPVTVVPATQVPVPVHPVPPHCEYMVSDPPAAGVVGEEALELATVDVASVVGAALETGALEAAAVLEGADSLLPLTTAPPGPATDVVREPDSMYTPLK</sequence>
<feature type="transmembrane region" description="Helical" evidence="8">
    <location>
        <begin position="62"/>
        <end position="81"/>
    </location>
</feature>
<dbReference type="Proteomes" id="UP000469558">
    <property type="component" value="Unassembled WGS sequence"/>
</dbReference>
<keyword evidence="5 8" id="KW-1133">Transmembrane helix</keyword>
<evidence type="ECO:0000256" key="1">
    <source>
        <dbReference type="ARBA" id="ARBA00004141"/>
    </source>
</evidence>
<comment type="caution">
    <text evidence="10">The sequence shown here is derived from an EMBL/GenBank/DDBJ whole genome shotgun (WGS) entry which is preliminary data.</text>
</comment>
<dbReference type="InterPro" id="IPR004841">
    <property type="entry name" value="AA-permease/SLC12A_dom"/>
</dbReference>
<gene>
    <name evidence="10" type="primary">PUT4</name>
    <name evidence="10" type="ORF">LSUE1_G003901</name>
</gene>
<protein>
    <submittedName>
        <fullName evidence="10">Proline-specific permease</fullName>
    </submittedName>
</protein>
<feature type="transmembrane region" description="Helical" evidence="8">
    <location>
        <begin position="93"/>
        <end position="118"/>
    </location>
</feature>
<accession>A0A8T9C883</accession>
<evidence type="ECO:0000259" key="9">
    <source>
        <dbReference type="Pfam" id="PF00324"/>
    </source>
</evidence>
<dbReference type="OrthoDB" id="3900342at2759"/>
<feature type="region of interest" description="Disordered" evidence="7">
    <location>
        <begin position="615"/>
        <end position="637"/>
    </location>
</feature>
<feature type="region of interest" description="Disordered" evidence="7">
    <location>
        <begin position="1"/>
        <end position="34"/>
    </location>
</feature>
<dbReference type="AlphaFoldDB" id="A0A8T9C883"/>
<dbReference type="FunFam" id="1.20.1740.10:FF:000006">
    <property type="entry name" value="General amino acid permease"/>
    <property type="match status" value="1"/>
</dbReference>
<reference evidence="10 11" key="1">
    <citation type="submission" date="2018-05" db="EMBL/GenBank/DDBJ databases">
        <title>Genome sequencing and assembly of the regulated plant pathogen Lachnellula willkommii and related sister species for the development of diagnostic species identification markers.</title>
        <authorList>
            <person name="Giroux E."/>
            <person name="Bilodeau G."/>
        </authorList>
    </citation>
    <scope>NUCLEOTIDE SEQUENCE [LARGE SCALE GENOMIC DNA]</scope>
    <source>
        <strain evidence="10 11">CBS 268.59</strain>
    </source>
</reference>
<dbReference type="EMBL" id="QGMK01000639">
    <property type="protein sequence ID" value="TVY80647.1"/>
    <property type="molecule type" value="Genomic_DNA"/>
</dbReference>
<feature type="transmembrane region" description="Helical" evidence="8">
    <location>
        <begin position="385"/>
        <end position="412"/>
    </location>
</feature>
<proteinExistence type="predicted"/>
<feature type="transmembrane region" description="Helical" evidence="8">
    <location>
        <begin position="198"/>
        <end position="217"/>
    </location>
</feature>
<feature type="transmembrane region" description="Helical" evidence="8">
    <location>
        <begin position="494"/>
        <end position="511"/>
    </location>
</feature>
<organism evidence="10 11">
    <name type="scientific">Lachnellula suecica</name>
    <dbReference type="NCBI Taxonomy" id="602035"/>
    <lineage>
        <taxon>Eukaryota</taxon>
        <taxon>Fungi</taxon>
        <taxon>Dikarya</taxon>
        <taxon>Ascomycota</taxon>
        <taxon>Pezizomycotina</taxon>
        <taxon>Leotiomycetes</taxon>
        <taxon>Helotiales</taxon>
        <taxon>Lachnaceae</taxon>
        <taxon>Lachnellula</taxon>
    </lineage>
</organism>
<dbReference type="PANTHER" id="PTHR43341:SF18">
    <property type="entry name" value="AMINO ACID PERMEASE_ SLC12A DOMAIN-CONTAINING PROTEIN"/>
    <property type="match status" value="1"/>
</dbReference>
<name>A0A8T9C883_9HELO</name>
<keyword evidence="11" id="KW-1185">Reference proteome</keyword>
<evidence type="ECO:0000256" key="3">
    <source>
        <dbReference type="ARBA" id="ARBA00022692"/>
    </source>
</evidence>
<evidence type="ECO:0000256" key="2">
    <source>
        <dbReference type="ARBA" id="ARBA00022448"/>
    </source>
</evidence>
<feature type="transmembrane region" description="Helical" evidence="8">
    <location>
        <begin position="287"/>
        <end position="306"/>
    </location>
</feature>
<keyword evidence="4" id="KW-0029">Amino-acid transport</keyword>
<evidence type="ECO:0000256" key="6">
    <source>
        <dbReference type="ARBA" id="ARBA00023136"/>
    </source>
</evidence>
<evidence type="ECO:0000313" key="11">
    <source>
        <dbReference type="Proteomes" id="UP000469558"/>
    </source>
</evidence>
<dbReference type="PANTHER" id="PTHR43341">
    <property type="entry name" value="AMINO ACID PERMEASE"/>
    <property type="match status" value="1"/>
</dbReference>
<dbReference type="GO" id="GO:0015171">
    <property type="term" value="F:amino acid transmembrane transporter activity"/>
    <property type="evidence" value="ECO:0007669"/>
    <property type="project" value="TreeGrafter"/>
</dbReference>
<evidence type="ECO:0000313" key="10">
    <source>
        <dbReference type="EMBL" id="TVY80647.1"/>
    </source>
</evidence>
<evidence type="ECO:0000256" key="4">
    <source>
        <dbReference type="ARBA" id="ARBA00022970"/>
    </source>
</evidence>
<dbReference type="Pfam" id="PF00324">
    <property type="entry name" value="AA_permease"/>
    <property type="match status" value="1"/>
</dbReference>
<evidence type="ECO:0000256" key="7">
    <source>
        <dbReference type="SAM" id="MobiDB-lite"/>
    </source>
</evidence>
<feature type="transmembrane region" description="Helical" evidence="8">
    <location>
        <begin position="460"/>
        <end position="482"/>
    </location>
</feature>
<keyword evidence="6 8" id="KW-0472">Membrane</keyword>
<comment type="subcellular location">
    <subcellularLocation>
        <location evidence="1">Membrane</location>
        <topology evidence="1">Multi-pass membrane protein</topology>
    </subcellularLocation>
</comment>
<dbReference type="Gene3D" id="1.20.1740.10">
    <property type="entry name" value="Amino acid/polyamine transporter I"/>
    <property type="match status" value="1"/>
</dbReference>
<dbReference type="InterPro" id="IPR050524">
    <property type="entry name" value="APC_YAT"/>
</dbReference>
<evidence type="ECO:0000256" key="5">
    <source>
        <dbReference type="ARBA" id="ARBA00022989"/>
    </source>
</evidence>
<dbReference type="GO" id="GO:0016020">
    <property type="term" value="C:membrane"/>
    <property type="evidence" value="ECO:0007669"/>
    <property type="project" value="UniProtKB-SubCell"/>
</dbReference>